<dbReference type="Pfam" id="PF03787">
    <property type="entry name" value="RAMPs"/>
    <property type="match status" value="2"/>
</dbReference>
<feature type="domain" description="CRISPR type III-associated protein" evidence="2">
    <location>
        <begin position="13"/>
        <end position="193"/>
    </location>
</feature>
<sequence>MSYPIKYIARLDIETTSPLKIGTGQQDWISDQPIYRDAFGMPAIPGTSLTGILRSRLTELAGEEKANQLFGHQGLGNDEGEGSRVILSNASLIGVDNRIMQTAQEYMKNREEIEQVVSMSFIRERVRISDKGSAVDKGKFDEEVLPAGARFRFEICLQGMAEENSDWQSLLNAFYADSFLVGGNTRSGKGQFKVIDAQTASYDLSKADDLQAWANYPMDLNQKVDALKPFEPTTESDPNWEQINLSLKAKDFFSMGAGFGKMYSSHEIRTEDDKPFKVDSIYKKEAKFHYAQGKIDLEQKESVLIPGTSIKGALRHRAAYHYNKLAGCFANQLDQEQLQAALQEEFARKKQQYMDELIELIRKEAQVAENRSGMKSTEYPSKVNEIRRVAKDEKVEQLLAYKKEQIEKWLAHEKGKLERKGTEENNAGISELFGFSRDLSPDEKERQRAGEDVKDKRKGTVVIPDVFIDAAQVKEQLFNHVKIDRFRGGAFNGALFNEMVAATEAEIPLKIQWNTTKIEDENAKEALRLAIEDLKAGRLPLGGRVNHGHGVFLATKAN</sequence>
<dbReference type="RefSeq" id="WP_338399354.1">
    <property type="nucleotide sequence ID" value="NZ_AP025298.1"/>
</dbReference>
<dbReference type="CDD" id="cd09726">
    <property type="entry name" value="RAMP_I_III"/>
    <property type="match status" value="2"/>
</dbReference>
<geneLocation type="plasmid" evidence="3 4">
    <name>pPP6</name>
</geneLocation>
<dbReference type="InterPro" id="IPR005537">
    <property type="entry name" value="RAMP_III_fam"/>
</dbReference>
<evidence type="ECO:0000256" key="1">
    <source>
        <dbReference type="ARBA" id="ARBA00023118"/>
    </source>
</evidence>
<keyword evidence="3" id="KW-0614">Plasmid</keyword>
<name>A0ABM7VM28_9BACT</name>
<feature type="domain" description="CRISPR type III-associated protein" evidence="2">
    <location>
        <begin position="301"/>
        <end position="552"/>
    </location>
</feature>
<evidence type="ECO:0000259" key="2">
    <source>
        <dbReference type="Pfam" id="PF03787"/>
    </source>
</evidence>
<dbReference type="Proteomes" id="UP001354989">
    <property type="component" value="Plasmid pPP6"/>
</dbReference>
<dbReference type="PANTHER" id="PTHR35579:SF3">
    <property type="entry name" value="CRISPR SYSTEM CMS ENDORIBONUCLEASE CSM3"/>
    <property type="match status" value="1"/>
</dbReference>
<keyword evidence="4" id="KW-1185">Reference proteome</keyword>
<dbReference type="InterPro" id="IPR052216">
    <property type="entry name" value="CRISPR_Csm3_endoribonuclease"/>
</dbReference>
<keyword evidence="1" id="KW-0051">Antiviral defense</keyword>
<protein>
    <recommendedName>
        <fullName evidence="2">CRISPR type III-associated protein domain-containing protein</fullName>
    </recommendedName>
</protein>
<proteinExistence type="predicted"/>
<accession>A0ABM7VM28</accession>
<evidence type="ECO:0000313" key="3">
    <source>
        <dbReference type="EMBL" id="BDD02061.1"/>
    </source>
</evidence>
<evidence type="ECO:0000313" key="4">
    <source>
        <dbReference type="Proteomes" id="UP001354989"/>
    </source>
</evidence>
<gene>
    <name evidence="3" type="ORF">PEPS_43410</name>
</gene>
<reference evidence="3 4" key="1">
    <citation type="submission" date="2021-12" db="EMBL/GenBank/DDBJ databases">
        <title>Genome sequencing of bacteria with rrn-lacking chromosome and rrn-plasmid.</title>
        <authorList>
            <person name="Anda M."/>
            <person name="Iwasaki W."/>
        </authorList>
    </citation>
    <scope>NUCLEOTIDE SEQUENCE [LARGE SCALE GENOMIC DNA]</scope>
    <source>
        <strain evidence="3 4">NBRC 101262</strain>
        <plasmid evidence="3 4">pPP6</plasmid>
    </source>
</reference>
<dbReference type="EMBL" id="AP025298">
    <property type="protein sequence ID" value="BDD02061.1"/>
    <property type="molecule type" value="Genomic_DNA"/>
</dbReference>
<dbReference type="PANTHER" id="PTHR35579">
    <property type="entry name" value="CRISPR SYSTEM CMS ENDORIBONUCLEASE CSM3"/>
    <property type="match status" value="1"/>
</dbReference>
<organism evidence="3 4">
    <name type="scientific">Persicobacter psychrovividus</name>
    <dbReference type="NCBI Taxonomy" id="387638"/>
    <lineage>
        <taxon>Bacteria</taxon>
        <taxon>Pseudomonadati</taxon>
        <taxon>Bacteroidota</taxon>
        <taxon>Cytophagia</taxon>
        <taxon>Cytophagales</taxon>
        <taxon>Persicobacteraceae</taxon>
        <taxon>Persicobacter</taxon>
    </lineage>
</organism>